<keyword evidence="3" id="KW-1185">Reference proteome</keyword>
<comment type="caution">
    <text evidence="2">The sequence shown here is derived from an EMBL/GenBank/DDBJ whole genome shotgun (WGS) entry which is preliminary data.</text>
</comment>
<dbReference type="EMBL" id="BAAADO010000003">
    <property type="protein sequence ID" value="GAA0489178.1"/>
    <property type="molecule type" value="Genomic_DNA"/>
</dbReference>
<keyword evidence="1" id="KW-0472">Membrane</keyword>
<name>A0ABN1B2W8_9BACI</name>
<keyword evidence="1" id="KW-1133">Transmembrane helix</keyword>
<reference evidence="2 3" key="1">
    <citation type="journal article" date="2019" name="Int. J. Syst. Evol. Microbiol.">
        <title>The Global Catalogue of Microorganisms (GCM) 10K type strain sequencing project: providing services to taxonomists for standard genome sequencing and annotation.</title>
        <authorList>
            <consortium name="The Broad Institute Genomics Platform"/>
            <consortium name="The Broad Institute Genome Sequencing Center for Infectious Disease"/>
            <person name="Wu L."/>
            <person name="Ma J."/>
        </authorList>
    </citation>
    <scope>NUCLEOTIDE SEQUENCE [LARGE SCALE GENOMIC DNA]</scope>
    <source>
        <strain evidence="2 3">JCM 12389</strain>
    </source>
</reference>
<protein>
    <submittedName>
        <fullName evidence="2">Uncharacterized protein</fullName>
    </submittedName>
</protein>
<gene>
    <name evidence="2" type="ORF">GCM10008986_13720</name>
</gene>
<organism evidence="2 3">
    <name type="scientific">Salinibacillus aidingensis</name>
    <dbReference type="NCBI Taxonomy" id="237684"/>
    <lineage>
        <taxon>Bacteria</taxon>
        <taxon>Bacillati</taxon>
        <taxon>Bacillota</taxon>
        <taxon>Bacilli</taxon>
        <taxon>Bacillales</taxon>
        <taxon>Bacillaceae</taxon>
        <taxon>Salinibacillus</taxon>
    </lineage>
</organism>
<evidence type="ECO:0000313" key="3">
    <source>
        <dbReference type="Proteomes" id="UP001500880"/>
    </source>
</evidence>
<feature type="transmembrane region" description="Helical" evidence="1">
    <location>
        <begin position="7"/>
        <end position="24"/>
    </location>
</feature>
<dbReference type="RefSeq" id="WP_343839117.1">
    <property type="nucleotide sequence ID" value="NZ_BAAADO010000003.1"/>
</dbReference>
<feature type="transmembrane region" description="Helical" evidence="1">
    <location>
        <begin position="36"/>
        <end position="56"/>
    </location>
</feature>
<keyword evidence="1" id="KW-0812">Transmembrane</keyword>
<proteinExistence type="predicted"/>
<evidence type="ECO:0000313" key="2">
    <source>
        <dbReference type="EMBL" id="GAA0489178.1"/>
    </source>
</evidence>
<dbReference type="Proteomes" id="UP001500880">
    <property type="component" value="Unassembled WGS sequence"/>
</dbReference>
<sequence>MKRLYKGLIGALIGASTAGMWLGLDLVLPEPYGDYLLFGLMAAVNGIIGWQIFYGVPATTRNRSNVVEKNPHK</sequence>
<accession>A0ABN1B2W8</accession>
<evidence type="ECO:0000256" key="1">
    <source>
        <dbReference type="SAM" id="Phobius"/>
    </source>
</evidence>